<feature type="compositionally biased region" description="Polar residues" evidence="1">
    <location>
        <begin position="583"/>
        <end position="614"/>
    </location>
</feature>
<name>A0A0C1RAF7_9CYAN</name>
<dbReference type="Gene3D" id="3.40.50.300">
    <property type="entry name" value="P-loop containing nucleotide triphosphate hydrolases"/>
    <property type="match status" value="1"/>
</dbReference>
<comment type="caution">
    <text evidence="2">The sequence shown here is derived from an EMBL/GenBank/DDBJ whole genome shotgun (WGS) entry which is preliminary data.</text>
</comment>
<dbReference type="EMBL" id="JHEG02000022">
    <property type="protein sequence ID" value="KIE12653.1"/>
    <property type="molecule type" value="Genomic_DNA"/>
</dbReference>
<dbReference type="InterPro" id="IPR036390">
    <property type="entry name" value="WH_DNA-bd_sf"/>
</dbReference>
<dbReference type="InterPro" id="IPR027417">
    <property type="entry name" value="P-loop_NTPase"/>
</dbReference>
<dbReference type="SUPFAM" id="SSF46785">
    <property type="entry name" value="Winged helix' DNA-binding domain"/>
    <property type="match status" value="1"/>
</dbReference>
<dbReference type="Pfam" id="PF13481">
    <property type="entry name" value="AAA_25"/>
    <property type="match status" value="1"/>
</dbReference>
<evidence type="ECO:0000313" key="2">
    <source>
        <dbReference type="EMBL" id="KIE12653.1"/>
    </source>
</evidence>
<dbReference type="SUPFAM" id="SSF52540">
    <property type="entry name" value="P-loop containing nucleoside triphosphate hydrolases"/>
    <property type="match status" value="1"/>
</dbReference>
<dbReference type="OrthoDB" id="503305at2"/>
<dbReference type="STRING" id="1479485.DA73_0208775"/>
<dbReference type="AlphaFoldDB" id="A0A0C1RAF7"/>
<sequence length="741" mass="81226">MVVAVSTTPQVNRTRTAVPILWVKDIIEAQCLNKYFHLAEYKDVSSDIPDGYHYILVEKGTPEAVIKAVAWHIRAAGYEARVYSLATCYQLANIAGNMTAAAELMKLIIEFSLSYKDWAERNNENLLTLQEASDVAYTAIALLSDPQRSIELGTLRTRCKESSYDWNKLMSKLEEEFRREVARRQGKDLPTSKAELLKLELLALLKEEDPIARTFKRNELCGKFSISGRDIDQLLSTLETANRTPKAKRFGASEFRALEPEGLTWLIPGLLPSKGLTVLGGSPGVGKTTLAYDAAAAVLFGESFLGEAPTTTGSVLFVASDELPAFVQDKMVNRGIFGSDAWSVLLDWDISQMNALEESIADTRPALVVIDSFASIHKDATFDENSAQARRSIVALEALLNRYNAAGLLIHHTTKSKEQTGVGKLRGSTAIAAAASVVWLLEGDGKSEVRSFTTPKIRGASPLTLQLTLDAPNGRWEAISGDSEEGTHKTIGDRIIEFFNSDPDKRFSAEEIISAVGYGKQSVYKALDRLVQRGIAFKRPCKIDTRRKVYGLVHGQTPPPSPPLPLKMSTKISETITVEELGSSRQIVDNYSTDSRQSTEPMSNENAKTINGYSVQEILDNSSPQERGGGGEPPGCNESQDTSTVSPTEIKARSEEKENYLQFQAQPQPDQQDEAISLLMVEETGGDIAPFVGCQIEVRSQLTGEVKFSGEMTSYNSKNGFITVATPDGDRIASFKEAIVI</sequence>
<reference evidence="2" key="1">
    <citation type="journal article" date="2015" name="Genome Announc.">
        <title>Draft Genome Sequence of Tolypothrix boutellei Strain VB521301.</title>
        <authorList>
            <person name="Chandrababunaidu M.M."/>
            <person name="Singh D."/>
            <person name="Sen D."/>
            <person name="Bhan S."/>
            <person name="Das S."/>
            <person name="Gupta A."/>
            <person name="Adhikary S.P."/>
            <person name="Tripathy S."/>
        </authorList>
    </citation>
    <scope>NUCLEOTIDE SEQUENCE</scope>
    <source>
        <strain evidence="2">VB521301</strain>
    </source>
</reference>
<gene>
    <name evidence="2" type="ORF">DA73_0208775</name>
</gene>
<protein>
    <recommendedName>
        <fullName evidence="3">AAA+ ATPase domain-containing protein</fullName>
    </recommendedName>
</protein>
<organism evidence="2">
    <name type="scientific">Tolypothrix bouteillei VB521301</name>
    <dbReference type="NCBI Taxonomy" id="1479485"/>
    <lineage>
        <taxon>Bacteria</taxon>
        <taxon>Bacillati</taxon>
        <taxon>Cyanobacteriota</taxon>
        <taxon>Cyanophyceae</taxon>
        <taxon>Nostocales</taxon>
        <taxon>Tolypothrichaceae</taxon>
        <taxon>Tolypothrix</taxon>
    </lineage>
</organism>
<proteinExistence type="predicted"/>
<accession>A0A0C1RAF7</accession>
<evidence type="ECO:0008006" key="3">
    <source>
        <dbReference type="Google" id="ProtNLM"/>
    </source>
</evidence>
<evidence type="ECO:0000256" key="1">
    <source>
        <dbReference type="SAM" id="MobiDB-lite"/>
    </source>
</evidence>
<feature type="region of interest" description="Disordered" evidence="1">
    <location>
        <begin position="583"/>
        <end position="648"/>
    </location>
</feature>